<dbReference type="Proteomes" id="UP000230605">
    <property type="component" value="Chromosome 2"/>
</dbReference>
<evidence type="ECO:0000313" key="1">
    <source>
        <dbReference type="EMBL" id="PIA97865.1"/>
    </source>
</evidence>
<dbReference type="InterPro" id="IPR010721">
    <property type="entry name" value="UstE-like"/>
</dbReference>
<dbReference type="PANTHER" id="PTHR32251:SF15">
    <property type="entry name" value="3-OXO-5-ALPHA-STEROID 4-DEHYDROGENASE (DUF1295)"/>
    <property type="match status" value="1"/>
</dbReference>
<dbReference type="PROSITE" id="PS50244">
    <property type="entry name" value="S5A_REDUCTASE"/>
    <property type="match status" value="1"/>
</dbReference>
<evidence type="ECO:0000313" key="2">
    <source>
        <dbReference type="EMBL" id="WPA98620.1"/>
    </source>
</evidence>
<dbReference type="Proteomes" id="UP001302367">
    <property type="component" value="Chromosome 2"/>
</dbReference>
<protein>
    <submittedName>
        <fullName evidence="1">Uncharacterized protein</fullName>
    </submittedName>
</protein>
<reference evidence="2 4" key="2">
    <citation type="submission" date="2023-09" db="EMBL/GenBank/DDBJ databases">
        <title>Complete-Gapless Cercospora beticola genome.</title>
        <authorList>
            <person name="Wyatt N.A."/>
            <person name="Spanner R.E."/>
            <person name="Bolton M.D."/>
        </authorList>
    </citation>
    <scope>NUCLEOTIDE SEQUENCE [LARGE SCALE GENOMIC DNA]</scope>
    <source>
        <strain evidence="2">Cb09-40</strain>
    </source>
</reference>
<sequence length="378" mass="41427">MTAAASATADIPAAEKALNGHDSIFSNAKVTSTVGLLQNAVLPSFGLHGGLSVIAYGIARSTDRVEIKDYLWPSGMVINAWWTAVGRHSLAGPRAPALEILKRLSYSQKLLLGAVTAWGARLFYRIVKRSVSRGKDDVRYENVKQQSGFWNKASLLFALEAAFQTAISLPFTLPFRADSVTGFAGAPAEWAQTIRLTAAGIFTAGLALETLADWQLDSHKNREIKEKQEGKQQSDLLRSGVWSIVRHPNYFGDSLVHLAFPLWNYGSQLFTWPQLLGPAANYFFLRWIGGDRENEASQAERYSKESKSKHAQFELYQLQKHSFWPSLFEVANPWTWIVSGIGAAGAGAAYFYESRIAAAVTAVNPASLTLGETVAGLQ</sequence>
<dbReference type="GO" id="GO:0016020">
    <property type="term" value="C:membrane"/>
    <property type="evidence" value="ECO:0007669"/>
    <property type="project" value="TreeGrafter"/>
</dbReference>
<dbReference type="Pfam" id="PF06966">
    <property type="entry name" value="DUF1295"/>
    <property type="match status" value="1"/>
</dbReference>
<dbReference type="Gene3D" id="1.20.120.1630">
    <property type="match status" value="1"/>
</dbReference>
<proteinExistence type="predicted"/>
<reference evidence="1 3" key="1">
    <citation type="submission" date="2015-10" db="EMBL/GenBank/DDBJ databases">
        <title>The cercosporin biosynthetic gene cluster was horizontally transferred to several fungal lineages and shown to be expanded in Cercospora beticola based on microsynteny with recipient genomes.</title>
        <authorList>
            <person name="De Jonge R."/>
            <person name="Ebert M.K."/>
            <person name="Suttle J.C."/>
            <person name="Jurick Ii W.M."/>
            <person name="Secor G.A."/>
            <person name="Thomma B.P."/>
            <person name="Van De Peer Y."/>
            <person name="Bolton M.D."/>
        </authorList>
    </citation>
    <scope>NUCLEOTIDE SEQUENCE [LARGE SCALE GENOMIC DNA]</scope>
    <source>
        <strain evidence="1 3">09-40</strain>
    </source>
</reference>
<dbReference type="OrthoDB" id="67965at2759"/>
<dbReference type="AlphaFoldDB" id="A0A2G5HZ85"/>
<dbReference type="EMBL" id="CP134185">
    <property type="protein sequence ID" value="WPA98620.1"/>
    <property type="molecule type" value="Genomic_DNA"/>
</dbReference>
<evidence type="ECO:0000313" key="3">
    <source>
        <dbReference type="Proteomes" id="UP000230605"/>
    </source>
</evidence>
<accession>A0A2G5HZ85</accession>
<gene>
    <name evidence="1" type="ORF">CB0940_06011</name>
    <name evidence="2" type="ORF">RHO25_003233</name>
</gene>
<evidence type="ECO:0000313" key="4">
    <source>
        <dbReference type="Proteomes" id="UP001302367"/>
    </source>
</evidence>
<dbReference type="EMBL" id="LKMD01000102">
    <property type="protein sequence ID" value="PIA97865.1"/>
    <property type="molecule type" value="Genomic_DNA"/>
</dbReference>
<organism evidence="1 3">
    <name type="scientific">Cercospora beticola</name>
    <name type="common">Sugarbeet leaf spot fungus</name>
    <dbReference type="NCBI Taxonomy" id="122368"/>
    <lineage>
        <taxon>Eukaryota</taxon>
        <taxon>Fungi</taxon>
        <taxon>Dikarya</taxon>
        <taxon>Ascomycota</taxon>
        <taxon>Pezizomycotina</taxon>
        <taxon>Dothideomycetes</taxon>
        <taxon>Dothideomycetidae</taxon>
        <taxon>Mycosphaerellales</taxon>
        <taxon>Mycosphaerellaceae</taxon>
        <taxon>Cercospora</taxon>
    </lineage>
</organism>
<keyword evidence="4" id="KW-1185">Reference proteome</keyword>
<name>A0A2G5HZ85_CERBT</name>
<dbReference type="PANTHER" id="PTHR32251">
    <property type="entry name" value="3-OXO-5-ALPHA-STEROID 4-DEHYDROGENASE"/>
    <property type="match status" value="1"/>
</dbReference>